<keyword evidence="6 9" id="KW-0812">Transmembrane</keyword>
<evidence type="ECO:0000256" key="2">
    <source>
        <dbReference type="ARBA" id="ARBA00004760"/>
    </source>
</evidence>
<dbReference type="EMBL" id="LAZR01000078">
    <property type="protein sequence ID" value="KKN94369.1"/>
    <property type="molecule type" value="Genomic_DNA"/>
</dbReference>
<evidence type="ECO:0000313" key="10">
    <source>
        <dbReference type="EMBL" id="KKN94369.1"/>
    </source>
</evidence>
<evidence type="ECO:0000256" key="7">
    <source>
        <dbReference type="ARBA" id="ARBA00022989"/>
    </source>
</evidence>
<dbReference type="GO" id="GO:0016020">
    <property type="term" value="C:membrane"/>
    <property type="evidence" value="ECO:0007669"/>
    <property type="project" value="UniProtKB-SubCell"/>
</dbReference>
<protein>
    <submittedName>
        <fullName evidence="10">Uncharacterized protein</fullName>
    </submittedName>
</protein>
<dbReference type="AlphaFoldDB" id="A0A0F9URT5"/>
<comment type="subcellular location">
    <subcellularLocation>
        <location evidence="1">Membrane</location>
        <topology evidence="1">Multi-pass membrane protein</topology>
    </subcellularLocation>
</comment>
<feature type="non-terminal residue" evidence="10">
    <location>
        <position position="1"/>
    </location>
</feature>
<organism evidence="10">
    <name type="scientific">marine sediment metagenome</name>
    <dbReference type="NCBI Taxonomy" id="412755"/>
    <lineage>
        <taxon>unclassified sequences</taxon>
        <taxon>metagenomes</taxon>
        <taxon>ecological metagenomes</taxon>
    </lineage>
</organism>
<keyword evidence="5" id="KW-0808">Transferase</keyword>
<accession>A0A0F9URT5</accession>
<feature type="transmembrane region" description="Helical" evidence="9">
    <location>
        <begin position="102"/>
        <end position="125"/>
    </location>
</feature>
<comment type="pathway">
    <text evidence="3">Sphingolipid metabolism.</text>
</comment>
<comment type="pathway">
    <text evidence="2">Lipid metabolism; sphingolipid metabolism.</text>
</comment>
<evidence type="ECO:0000256" key="8">
    <source>
        <dbReference type="ARBA" id="ARBA00023136"/>
    </source>
</evidence>
<dbReference type="InterPro" id="IPR029044">
    <property type="entry name" value="Nucleotide-diphossugar_trans"/>
</dbReference>
<evidence type="ECO:0000256" key="5">
    <source>
        <dbReference type="ARBA" id="ARBA00022679"/>
    </source>
</evidence>
<comment type="caution">
    <text evidence="10">The sequence shown here is derived from an EMBL/GenBank/DDBJ whole genome shotgun (WGS) entry which is preliminary data.</text>
</comment>
<evidence type="ECO:0000256" key="3">
    <source>
        <dbReference type="ARBA" id="ARBA00004991"/>
    </source>
</evidence>
<sequence length="160" mass="18462">MMIWFTPDRVNDPDHHEAYANGAFMLIRRDAYDKIGGHTAVRDRVNEDMHIAALVKSEGLKLRVTRNRSLYLVRMYTSLRGIVHGWSRIFYGTFGTFRRLSISLLVLLVMGAIIGWMGSQGFAVYDIISYQTRPLDDALGYVDLVFAKVDGPFRIHHRWQ</sequence>
<evidence type="ECO:0000256" key="1">
    <source>
        <dbReference type="ARBA" id="ARBA00004141"/>
    </source>
</evidence>
<proteinExistence type="predicted"/>
<evidence type="ECO:0000256" key="6">
    <source>
        <dbReference type="ARBA" id="ARBA00022692"/>
    </source>
</evidence>
<gene>
    <name evidence="10" type="ORF">LCGC14_0187150</name>
</gene>
<keyword evidence="8 9" id="KW-0472">Membrane</keyword>
<reference evidence="10" key="1">
    <citation type="journal article" date="2015" name="Nature">
        <title>Complex archaea that bridge the gap between prokaryotes and eukaryotes.</title>
        <authorList>
            <person name="Spang A."/>
            <person name="Saw J.H."/>
            <person name="Jorgensen S.L."/>
            <person name="Zaremba-Niedzwiedzka K."/>
            <person name="Martijn J."/>
            <person name="Lind A.E."/>
            <person name="van Eijk R."/>
            <person name="Schleper C."/>
            <person name="Guy L."/>
            <person name="Ettema T.J."/>
        </authorList>
    </citation>
    <scope>NUCLEOTIDE SEQUENCE</scope>
</reference>
<dbReference type="SUPFAM" id="SSF53448">
    <property type="entry name" value="Nucleotide-diphospho-sugar transferases"/>
    <property type="match status" value="1"/>
</dbReference>
<feature type="transmembrane region" description="Helical" evidence="9">
    <location>
        <begin position="71"/>
        <end position="90"/>
    </location>
</feature>
<name>A0A0F9URT5_9ZZZZ</name>
<evidence type="ECO:0000256" key="9">
    <source>
        <dbReference type="SAM" id="Phobius"/>
    </source>
</evidence>
<keyword evidence="4" id="KW-0328">Glycosyltransferase</keyword>
<keyword evidence="7 9" id="KW-1133">Transmembrane helix</keyword>
<dbReference type="InterPro" id="IPR025993">
    <property type="entry name" value="Ceramide_glucosylTrfase"/>
</dbReference>
<dbReference type="GO" id="GO:0016757">
    <property type="term" value="F:glycosyltransferase activity"/>
    <property type="evidence" value="ECO:0007669"/>
    <property type="project" value="UniProtKB-KW"/>
</dbReference>
<evidence type="ECO:0000256" key="4">
    <source>
        <dbReference type="ARBA" id="ARBA00022676"/>
    </source>
</evidence>
<dbReference type="Pfam" id="PF13506">
    <property type="entry name" value="Glyco_transf_21"/>
    <property type="match status" value="1"/>
</dbReference>